<dbReference type="InterPro" id="IPR004506">
    <property type="entry name" value="MnmA-like"/>
</dbReference>
<keyword evidence="10" id="KW-0694">RNA-binding</keyword>
<keyword evidence="6" id="KW-0808">Transferase</keyword>
<dbReference type="Pfam" id="PF03054">
    <property type="entry name" value="tRNA_Me_trans"/>
    <property type="match status" value="1"/>
</dbReference>
<evidence type="ECO:0000256" key="4">
    <source>
        <dbReference type="ARBA" id="ARBA00011953"/>
    </source>
</evidence>
<dbReference type="Gene3D" id="3.40.50.620">
    <property type="entry name" value="HUPs"/>
    <property type="match status" value="1"/>
</dbReference>
<evidence type="ECO:0000256" key="10">
    <source>
        <dbReference type="ARBA" id="ARBA00022884"/>
    </source>
</evidence>
<comment type="catalytic activity">
    <reaction evidence="12">
        <text>5-taurinomethyluridine(34) in tRNA + S-sulfanyl-L-cysteinyl-[protein] + AH2 + ATP = 5-taurinomethyl-2-thiouridine(34) in tRNA + L-cysteinyl-[protein] + A + AMP + diphosphate + H(+)</text>
        <dbReference type="Rhea" id="RHEA:47040"/>
        <dbReference type="Rhea" id="RHEA-COMP:10131"/>
        <dbReference type="Rhea" id="RHEA-COMP:11726"/>
        <dbReference type="Rhea" id="RHEA-COMP:11732"/>
        <dbReference type="Rhea" id="RHEA-COMP:11733"/>
        <dbReference type="ChEBI" id="CHEBI:13193"/>
        <dbReference type="ChEBI" id="CHEBI:15378"/>
        <dbReference type="ChEBI" id="CHEBI:17499"/>
        <dbReference type="ChEBI" id="CHEBI:29950"/>
        <dbReference type="ChEBI" id="CHEBI:30616"/>
        <dbReference type="ChEBI" id="CHEBI:33019"/>
        <dbReference type="ChEBI" id="CHEBI:61963"/>
        <dbReference type="ChEBI" id="CHEBI:87171"/>
        <dbReference type="ChEBI" id="CHEBI:87172"/>
        <dbReference type="ChEBI" id="CHEBI:456215"/>
        <dbReference type="EC" id="2.8.1.14"/>
    </reaction>
</comment>
<evidence type="ECO:0000313" key="15">
    <source>
        <dbReference type="EMBL" id="CEK48961.1"/>
    </source>
</evidence>
<dbReference type="NCBIfam" id="NF001138">
    <property type="entry name" value="PRK00143.1"/>
    <property type="match status" value="1"/>
</dbReference>
<keyword evidence="8" id="KW-0547">Nucleotide-binding</keyword>
<dbReference type="GO" id="GO:0061708">
    <property type="term" value="F:tRNA-5-taurinomethyluridine 2-sulfurtransferase"/>
    <property type="evidence" value="ECO:0007669"/>
    <property type="project" value="UniProtKB-EC"/>
</dbReference>
<dbReference type="SUPFAM" id="SSF52402">
    <property type="entry name" value="Adenine nucleotide alpha hydrolases-like"/>
    <property type="match status" value="1"/>
</dbReference>
<evidence type="ECO:0000256" key="8">
    <source>
        <dbReference type="ARBA" id="ARBA00022741"/>
    </source>
</evidence>
<evidence type="ECO:0000256" key="3">
    <source>
        <dbReference type="ARBA" id="ARBA00006191"/>
    </source>
</evidence>
<dbReference type="Gene3D" id="2.40.30.10">
    <property type="entry name" value="Translation factors"/>
    <property type="match status" value="1"/>
</dbReference>
<keyword evidence="9" id="KW-0067">ATP-binding</keyword>
<comment type="subcellular location">
    <subcellularLocation>
        <location evidence="2">Mitochondrion</location>
    </subcellularLocation>
</comment>
<dbReference type="GO" id="GO:0005524">
    <property type="term" value="F:ATP binding"/>
    <property type="evidence" value="ECO:0007669"/>
    <property type="project" value="UniProtKB-KW"/>
</dbReference>
<dbReference type="Pfam" id="PF20258">
    <property type="entry name" value="tRNA_Me_trans_C"/>
    <property type="match status" value="1"/>
</dbReference>
<dbReference type="InterPro" id="IPR014729">
    <property type="entry name" value="Rossmann-like_a/b/a_fold"/>
</dbReference>
<proteinExistence type="inferred from homology"/>
<name>A0A0B6XZM7_9EUPU</name>
<keyword evidence="7" id="KW-0819">tRNA processing</keyword>
<evidence type="ECO:0000256" key="12">
    <source>
        <dbReference type="ARBA" id="ARBA00049564"/>
    </source>
</evidence>
<comment type="function">
    <text evidence="1">Catalyzes the 2-thiolation of uridine at the wobble position (U34) of mitochondrial tRNA(Lys), tRNA(Glu) and tRNA(Gln). Required for the formation of 5-taurinomethyl-2-thiouridine (tm5s2U) of mitochondrial tRNA(Lys), tRNA(Glu), and tRNA(Gln) at the wobble position. ATP is required to activate the C2 atom of the wobble base.</text>
</comment>
<dbReference type="CDD" id="cd01998">
    <property type="entry name" value="MnmA_TRMU-like"/>
    <property type="match status" value="1"/>
</dbReference>
<evidence type="ECO:0000256" key="9">
    <source>
        <dbReference type="ARBA" id="ARBA00022840"/>
    </source>
</evidence>
<protein>
    <recommendedName>
        <fullName evidence="4">tRNA-5-taurinomethyluridine 2-sulfurtransferase</fullName>
        <ecNumber evidence="4">2.8.1.14</ecNumber>
    </recommendedName>
</protein>
<reference evidence="15" key="1">
    <citation type="submission" date="2014-12" db="EMBL/GenBank/DDBJ databases">
        <title>Insight into the proteome of Arion vulgaris.</title>
        <authorList>
            <person name="Aradska J."/>
            <person name="Bulat T."/>
            <person name="Smidak R."/>
            <person name="Sarate P."/>
            <person name="Gangsoo J."/>
            <person name="Sialana F."/>
            <person name="Bilban M."/>
            <person name="Lubec G."/>
        </authorList>
    </citation>
    <scope>NUCLEOTIDE SEQUENCE</scope>
    <source>
        <tissue evidence="15">Skin</tissue>
    </source>
</reference>
<dbReference type="GO" id="GO:0000049">
    <property type="term" value="F:tRNA binding"/>
    <property type="evidence" value="ECO:0007669"/>
    <property type="project" value="UniProtKB-KW"/>
</dbReference>
<keyword evidence="5" id="KW-0820">tRNA-binding</keyword>
<dbReference type="FunFam" id="3.40.50.620:FF:000104">
    <property type="entry name" value="Mitochondrial tRNA-specific 2-thiouridylase 1"/>
    <property type="match status" value="1"/>
</dbReference>
<dbReference type="Pfam" id="PF20259">
    <property type="entry name" value="tRNA_Me_trans_M"/>
    <property type="match status" value="1"/>
</dbReference>
<dbReference type="InterPro" id="IPR023382">
    <property type="entry name" value="MnmA-like_central_sf"/>
</dbReference>
<keyword evidence="11" id="KW-1015">Disulfide bond</keyword>
<dbReference type="EMBL" id="HACG01002096">
    <property type="protein sequence ID" value="CEK48961.1"/>
    <property type="molecule type" value="Transcribed_RNA"/>
</dbReference>
<dbReference type="AlphaFoldDB" id="A0A0B6XZM7"/>
<evidence type="ECO:0000256" key="7">
    <source>
        <dbReference type="ARBA" id="ARBA00022694"/>
    </source>
</evidence>
<gene>
    <name evidence="15" type="primary">ORF5838</name>
</gene>
<evidence type="ECO:0000256" key="5">
    <source>
        <dbReference type="ARBA" id="ARBA00022555"/>
    </source>
</evidence>
<sequence>MKLSVGLMHVRRIVCGISGGVDSAVSALLLKRKGFDVVGLFMKNWDIRDEKGTCTTDDDRKDAEFVCKTLHIPFYEVDFVKQYWNEVFSNMVKDYENGITPNPDILCNRHIKFNHFIHHAKTKLGAHAIATGHYASTSVGYNLDQIDPQVGVSLLCAADTEKDQTFFLSQITQWALQKTIFPLGDLTKAEVKKLAAESGMEKIAKKKESMGICFIGSRNFHSFIEQYIEPRAGNFIDVDTGKVVGEHKGTHYWTLGQRCLLAGLSAAYFVCNIHPEDNEVIVASGTDHPALFTSSFITEGCHWINGAPPSNTFDARFRFQHRHRLINCTGHQEWHGGYNVLLDQPMRAVTPGQFAVFYKDNICLGSGRIWKLGPTLHEQGLKEKVSFPKDLS</sequence>
<evidence type="ECO:0000256" key="1">
    <source>
        <dbReference type="ARBA" id="ARBA00003986"/>
    </source>
</evidence>
<dbReference type="GO" id="GO:0002143">
    <property type="term" value="P:tRNA wobble position uridine thiolation"/>
    <property type="evidence" value="ECO:0007669"/>
    <property type="project" value="TreeGrafter"/>
</dbReference>
<evidence type="ECO:0000259" key="14">
    <source>
        <dbReference type="Pfam" id="PF20259"/>
    </source>
</evidence>
<evidence type="ECO:0000256" key="6">
    <source>
        <dbReference type="ARBA" id="ARBA00022679"/>
    </source>
</evidence>
<dbReference type="NCBIfam" id="TIGR00420">
    <property type="entry name" value="trmU"/>
    <property type="match status" value="1"/>
</dbReference>
<organism evidence="15">
    <name type="scientific">Arion vulgaris</name>
    <dbReference type="NCBI Taxonomy" id="1028688"/>
    <lineage>
        <taxon>Eukaryota</taxon>
        <taxon>Metazoa</taxon>
        <taxon>Spiralia</taxon>
        <taxon>Lophotrochozoa</taxon>
        <taxon>Mollusca</taxon>
        <taxon>Gastropoda</taxon>
        <taxon>Heterobranchia</taxon>
        <taxon>Euthyneura</taxon>
        <taxon>Panpulmonata</taxon>
        <taxon>Eupulmonata</taxon>
        <taxon>Stylommatophora</taxon>
        <taxon>Helicina</taxon>
        <taxon>Arionoidea</taxon>
        <taxon>Arionidae</taxon>
        <taxon>Arion</taxon>
    </lineage>
</organism>
<feature type="domain" description="tRNA-specific 2-thiouridylase MnmA-like central" evidence="14">
    <location>
        <begin position="222"/>
        <end position="283"/>
    </location>
</feature>
<dbReference type="EC" id="2.8.1.14" evidence="4"/>
<feature type="domain" description="tRNA-specific 2-thiouridylase MnmA-like C-terminal" evidence="13">
    <location>
        <begin position="295"/>
        <end position="369"/>
    </location>
</feature>
<evidence type="ECO:0000256" key="11">
    <source>
        <dbReference type="ARBA" id="ARBA00023157"/>
    </source>
</evidence>
<dbReference type="InterPro" id="IPR046885">
    <property type="entry name" value="MnmA-like_C"/>
</dbReference>
<dbReference type="Gene3D" id="2.30.30.280">
    <property type="entry name" value="Adenine nucleotide alpha hydrolases-like domains"/>
    <property type="match status" value="1"/>
</dbReference>
<dbReference type="InterPro" id="IPR046884">
    <property type="entry name" value="MnmA-like_central"/>
</dbReference>
<dbReference type="FunFam" id="2.30.30.280:FF:000001">
    <property type="entry name" value="tRNA-specific 2-thiouridylase MnmA"/>
    <property type="match status" value="1"/>
</dbReference>
<comment type="similarity">
    <text evidence="3">Belongs to the MnmA/TRMU family.</text>
</comment>
<dbReference type="PANTHER" id="PTHR11933">
    <property type="entry name" value="TRNA 5-METHYLAMINOMETHYL-2-THIOURIDYLATE -METHYLTRANSFERASE"/>
    <property type="match status" value="1"/>
</dbReference>
<dbReference type="PANTHER" id="PTHR11933:SF5">
    <property type="entry name" value="MITOCHONDRIAL TRNA-SPECIFIC 2-THIOURIDYLASE 1"/>
    <property type="match status" value="1"/>
</dbReference>
<evidence type="ECO:0000256" key="2">
    <source>
        <dbReference type="ARBA" id="ARBA00004173"/>
    </source>
</evidence>
<accession>A0A0B6XZM7</accession>
<dbReference type="GO" id="GO:0005739">
    <property type="term" value="C:mitochondrion"/>
    <property type="evidence" value="ECO:0007669"/>
    <property type="project" value="UniProtKB-SubCell"/>
</dbReference>
<evidence type="ECO:0000259" key="13">
    <source>
        <dbReference type="Pfam" id="PF20258"/>
    </source>
</evidence>
<dbReference type="HAMAP" id="MF_00144">
    <property type="entry name" value="tRNA_thiouridyl_MnmA"/>
    <property type="match status" value="1"/>
</dbReference>